<evidence type="ECO:0000313" key="1">
    <source>
        <dbReference type="EMBL" id="QHN42471.1"/>
    </source>
</evidence>
<dbReference type="EMBL" id="CP045921">
    <property type="protein sequence ID" value="QHN42471.1"/>
    <property type="molecule type" value="Genomic_DNA"/>
</dbReference>
<gene>
    <name evidence="1" type="ORF">GII36_01240</name>
</gene>
<dbReference type="RefSeq" id="WP_260763825.1">
    <property type="nucleotide sequence ID" value="NZ_CP045921.1"/>
</dbReference>
<dbReference type="KEGG" id="mama:GII36_01240"/>
<accession>A0A857MMT3</accession>
<dbReference type="AlphaFoldDB" id="A0A857MMT3"/>
<protein>
    <recommendedName>
        <fullName evidence="3">IrrE N-terminal-like domain-containing protein</fullName>
    </recommendedName>
</protein>
<reference evidence="1" key="1">
    <citation type="journal article" date="2021" name="Nat. Microbiol.">
        <title>Cocultivation of an ultrasmall environmental parasitic bacterium with lytic ability against bacteria associated with wastewater foams.</title>
        <authorList>
            <person name="Batinovic S."/>
            <person name="Rose J.J.A."/>
            <person name="Ratcliffe J."/>
            <person name="Seviour R.J."/>
            <person name="Petrovski S."/>
        </authorList>
    </citation>
    <scope>NUCLEOTIDE SEQUENCE</scope>
    <source>
        <strain evidence="1">JR1</strain>
    </source>
</reference>
<proteinExistence type="predicted"/>
<name>A0A857MMT3_9BACT</name>
<evidence type="ECO:0008006" key="3">
    <source>
        <dbReference type="Google" id="ProtNLM"/>
    </source>
</evidence>
<organism evidence="1 2">
    <name type="scientific">Candidatus Mycosynbacter amalyticus</name>
    <dbReference type="NCBI Taxonomy" id="2665156"/>
    <lineage>
        <taxon>Bacteria</taxon>
        <taxon>Candidatus Saccharimonadota</taxon>
        <taxon>Candidatus Saccharimonadota incertae sedis</taxon>
        <taxon>Candidatus Mycosynbacter</taxon>
    </lineage>
</organism>
<sequence>MSSLVAKLANNHPGIAFTIGNTARWSRDEQTVYHNPGEPHADWVLLHETAHALLDHSDYARDIELLALEREAWEYASHTLAPDYGVCINPAFINEHLDTYRDWLHAKSTCPACQSNGYESSPQQYACVHCGGTWHTNTGVDREIRRFQTV</sequence>
<dbReference type="Proteomes" id="UP001059824">
    <property type="component" value="Chromosome"/>
</dbReference>
<evidence type="ECO:0000313" key="2">
    <source>
        <dbReference type="Proteomes" id="UP001059824"/>
    </source>
</evidence>
<keyword evidence="2" id="KW-1185">Reference proteome</keyword>